<accession>A0A067EBD3</accession>
<protein>
    <recommendedName>
        <fullName evidence="2">PSP proline-rich domain-containing protein</fullName>
    </recommendedName>
</protein>
<gene>
    <name evidence="3" type="ORF">CISIN_1g038777mg</name>
</gene>
<dbReference type="Pfam" id="PF04037">
    <property type="entry name" value="DUF382"/>
    <property type="match status" value="1"/>
</dbReference>
<dbReference type="InterPro" id="IPR006568">
    <property type="entry name" value="PSP_pro-rich"/>
</dbReference>
<dbReference type="Pfam" id="PF04046">
    <property type="entry name" value="PSP"/>
    <property type="match status" value="1"/>
</dbReference>
<dbReference type="InterPro" id="IPR007180">
    <property type="entry name" value="DUF382"/>
</dbReference>
<reference evidence="3 4" key="1">
    <citation type="submission" date="2014-04" db="EMBL/GenBank/DDBJ databases">
        <authorList>
            <consortium name="International Citrus Genome Consortium"/>
            <person name="Gmitter F."/>
            <person name="Chen C."/>
            <person name="Farmerie W."/>
            <person name="Harkins T."/>
            <person name="Desany B."/>
            <person name="Mohiuddin M."/>
            <person name="Kodira C."/>
            <person name="Borodovsky M."/>
            <person name="Lomsadze A."/>
            <person name="Burns P."/>
            <person name="Jenkins J."/>
            <person name="Prochnik S."/>
            <person name="Shu S."/>
            <person name="Chapman J."/>
            <person name="Pitluck S."/>
            <person name="Schmutz J."/>
            <person name="Rokhsar D."/>
        </authorList>
    </citation>
    <scope>NUCLEOTIDE SEQUENCE</scope>
</reference>
<dbReference type="SMART" id="SM00581">
    <property type="entry name" value="PSP"/>
    <property type="match status" value="1"/>
</dbReference>
<evidence type="ECO:0000259" key="2">
    <source>
        <dbReference type="SMART" id="SM00581"/>
    </source>
</evidence>
<dbReference type="STRING" id="2711.A0A067EBD3"/>
<dbReference type="GO" id="GO:0071011">
    <property type="term" value="C:precatalytic spliceosome"/>
    <property type="evidence" value="ECO:0000318"/>
    <property type="project" value="GO_Central"/>
</dbReference>
<feature type="compositionally biased region" description="Basic and acidic residues" evidence="1">
    <location>
        <begin position="339"/>
        <end position="355"/>
    </location>
</feature>
<dbReference type="AlphaFoldDB" id="A0A067EBD3"/>
<organism evidence="3 4">
    <name type="scientific">Citrus sinensis</name>
    <name type="common">Sweet orange</name>
    <name type="synonym">Citrus aurantium var. sinensis</name>
    <dbReference type="NCBI Taxonomy" id="2711"/>
    <lineage>
        <taxon>Eukaryota</taxon>
        <taxon>Viridiplantae</taxon>
        <taxon>Streptophyta</taxon>
        <taxon>Embryophyta</taxon>
        <taxon>Tracheophyta</taxon>
        <taxon>Spermatophyta</taxon>
        <taxon>Magnoliopsida</taxon>
        <taxon>eudicotyledons</taxon>
        <taxon>Gunneridae</taxon>
        <taxon>Pentapetalae</taxon>
        <taxon>rosids</taxon>
        <taxon>malvids</taxon>
        <taxon>Sapindales</taxon>
        <taxon>Rutaceae</taxon>
        <taxon>Aurantioideae</taxon>
        <taxon>Citrus</taxon>
    </lineage>
</organism>
<dbReference type="Proteomes" id="UP000027120">
    <property type="component" value="Unassembled WGS sequence"/>
</dbReference>
<feature type="domain" description="PSP proline-rich" evidence="2">
    <location>
        <begin position="156"/>
        <end position="209"/>
    </location>
</feature>
<dbReference type="PANTHER" id="PTHR12785:SF6">
    <property type="entry name" value="SPLICING FACTOR 3B SUBUNIT 2"/>
    <property type="match status" value="1"/>
</dbReference>
<feature type="compositionally biased region" description="Basic and acidic residues" evidence="1">
    <location>
        <begin position="319"/>
        <end position="330"/>
    </location>
</feature>
<evidence type="ECO:0000256" key="1">
    <source>
        <dbReference type="SAM" id="MobiDB-lite"/>
    </source>
</evidence>
<feature type="non-terminal residue" evidence="3">
    <location>
        <position position="1"/>
    </location>
</feature>
<dbReference type="GO" id="GO:0000398">
    <property type="term" value="P:mRNA splicing, via spliceosome"/>
    <property type="evidence" value="ECO:0000318"/>
    <property type="project" value="GO_Central"/>
</dbReference>
<dbReference type="GO" id="GO:0005684">
    <property type="term" value="C:U2-type spliceosomal complex"/>
    <property type="evidence" value="ECO:0000318"/>
    <property type="project" value="GO_Central"/>
</dbReference>
<dbReference type="GO" id="GO:0071013">
    <property type="term" value="C:catalytic step 2 spliceosome"/>
    <property type="evidence" value="ECO:0000318"/>
    <property type="project" value="GO_Central"/>
</dbReference>
<evidence type="ECO:0000313" key="4">
    <source>
        <dbReference type="Proteomes" id="UP000027120"/>
    </source>
</evidence>
<evidence type="ECO:0000313" key="3">
    <source>
        <dbReference type="EMBL" id="KDO48201.1"/>
    </source>
</evidence>
<dbReference type="GO" id="GO:0005686">
    <property type="term" value="C:U2 snRNP"/>
    <property type="evidence" value="ECO:0000318"/>
    <property type="project" value="GO_Central"/>
</dbReference>
<proteinExistence type="predicted"/>
<dbReference type="InterPro" id="IPR052584">
    <property type="entry name" value="U2_snRNP_Complex_Component"/>
</dbReference>
<dbReference type="SMR" id="A0A067EBD3"/>
<sequence>KGLSKKRKKHGRRMRIAEVKRYCSRPDVVEVWDATAADPKLLVFLKAYRNTVPVPRHWCQKRKFLQGKRGIGKQPFHLPDFIAATGIEKVRQACNEKEDSKKLKQKQSERMQPRMKKMDIDYPALYDAFFKYQTKPKLTTHGDLYYEGKEFEVKQLMEMKPCTLSYELREALGIPDVASPPYLRNMQRYGAPPSYPNLKIPGFNAPIPQEADKPHVVDTEPVDKTRHWGDLEEAEDEIEEELEDGIESVESQRKEPERTLYQVLEEKEERIAPRTLLVTTHTVKRVDLLKGQQTDRVDAILQPEELEVMDNVLPAKYEEAKQEEKLHSQRQDFSGMVAENEKKRKRQMQEKEGKSKKNLKF</sequence>
<keyword evidence="4" id="KW-1185">Reference proteome</keyword>
<dbReference type="EMBL" id="KK785149">
    <property type="protein sequence ID" value="KDO48201.1"/>
    <property type="molecule type" value="Genomic_DNA"/>
</dbReference>
<name>A0A067EBD3_CITSI</name>
<feature type="region of interest" description="Disordered" evidence="1">
    <location>
        <begin position="319"/>
        <end position="361"/>
    </location>
</feature>
<dbReference type="PANTHER" id="PTHR12785">
    <property type="entry name" value="SPLICING FACTOR 3B"/>
    <property type="match status" value="1"/>
</dbReference>